<dbReference type="InterPro" id="IPR001763">
    <property type="entry name" value="Rhodanese-like_dom"/>
</dbReference>
<gene>
    <name evidence="3" type="ORF">V3H18_08535</name>
</gene>
<keyword evidence="1" id="KW-0732">Signal</keyword>
<dbReference type="Pfam" id="PF00581">
    <property type="entry name" value="Rhodanese"/>
    <property type="match status" value="1"/>
</dbReference>
<dbReference type="RefSeq" id="WP_332081598.1">
    <property type="nucleotide sequence ID" value="NZ_JAZHYN010000020.1"/>
</dbReference>
<dbReference type="SUPFAM" id="SSF52821">
    <property type="entry name" value="Rhodanese/Cell cycle control phosphatase"/>
    <property type="match status" value="1"/>
</dbReference>
<dbReference type="CDD" id="cd00158">
    <property type="entry name" value="RHOD"/>
    <property type="match status" value="1"/>
</dbReference>
<feature type="signal peptide" evidence="1">
    <location>
        <begin position="1"/>
        <end position="21"/>
    </location>
</feature>
<accession>A0ABU7XHR1</accession>
<dbReference type="NCBIfam" id="TIGR03865">
    <property type="entry name" value="PQQ_CXXCW"/>
    <property type="match status" value="1"/>
</dbReference>
<dbReference type="InterPro" id="IPR036873">
    <property type="entry name" value="Rhodanese-like_dom_sf"/>
</dbReference>
<dbReference type="PROSITE" id="PS50206">
    <property type="entry name" value="RHODANESE_3"/>
    <property type="match status" value="1"/>
</dbReference>
<dbReference type="InterPro" id="IPR022376">
    <property type="entry name" value="PQQ_CXXCW"/>
</dbReference>
<dbReference type="Gene3D" id="3.40.250.10">
    <property type="entry name" value="Rhodanese-like domain"/>
    <property type="match status" value="1"/>
</dbReference>
<evidence type="ECO:0000313" key="3">
    <source>
        <dbReference type="EMBL" id="MEF3366577.1"/>
    </source>
</evidence>
<evidence type="ECO:0000256" key="1">
    <source>
        <dbReference type="SAM" id="SignalP"/>
    </source>
</evidence>
<protein>
    <submittedName>
        <fullName evidence="3">PQQ-dependent catabolism-associated CXXCW motif protein</fullName>
    </submittedName>
</protein>
<feature type="chain" id="PRO_5046473434" evidence="1">
    <location>
        <begin position="22"/>
        <end position="184"/>
    </location>
</feature>
<comment type="caution">
    <text evidence="3">The sequence shown here is derived from an EMBL/GenBank/DDBJ whole genome shotgun (WGS) entry which is preliminary data.</text>
</comment>
<evidence type="ECO:0000259" key="2">
    <source>
        <dbReference type="PROSITE" id="PS50206"/>
    </source>
</evidence>
<keyword evidence="4" id="KW-1185">Reference proteome</keyword>
<name>A0ABU7XHR1_9HYPH</name>
<dbReference type="EMBL" id="JAZHYN010000020">
    <property type="protein sequence ID" value="MEF3366577.1"/>
    <property type="molecule type" value="Genomic_DNA"/>
</dbReference>
<proteinExistence type="predicted"/>
<reference evidence="3 4" key="1">
    <citation type="submission" date="2024-02" db="EMBL/GenBank/DDBJ databases">
        <authorList>
            <person name="Grouzdev D."/>
        </authorList>
    </citation>
    <scope>NUCLEOTIDE SEQUENCE [LARGE SCALE GENOMIC DNA]</scope>
    <source>
        <strain evidence="3 4">9N</strain>
    </source>
</reference>
<dbReference type="Proteomes" id="UP001350748">
    <property type="component" value="Unassembled WGS sequence"/>
</dbReference>
<evidence type="ECO:0000313" key="4">
    <source>
        <dbReference type="Proteomes" id="UP001350748"/>
    </source>
</evidence>
<organism evidence="3 4">
    <name type="scientific">Methylocystis borbori</name>
    <dbReference type="NCBI Taxonomy" id="3118750"/>
    <lineage>
        <taxon>Bacteria</taxon>
        <taxon>Pseudomonadati</taxon>
        <taxon>Pseudomonadota</taxon>
        <taxon>Alphaproteobacteria</taxon>
        <taxon>Hyphomicrobiales</taxon>
        <taxon>Methylocystaceae</taxon>
        <taxon>Methylocystis</taxon>
    </lineage>
</organism>
<sequence length="184" mass="20410">MNFRIFGFVALALLAAFPAAATESPPPEPESYRLDNYHAPTPLTLKGARVLDTPQAYELWSGKQAAFIDALARPPKPEGLPKNAVWRDPKRFDIPGSIWLPDTGFGELSESAARYFEQGLARASGGDKSKLLVFYCRTNCWASWNAAKRAMSLGYTNIAWYPPGADGWEQAGHPLEEREPEPRE</sequence>
<feature type="domain" description="Rhodanese" evidence="2">
    <location>
        <begin position="94"/>
        <end position="177"/>
    </location>
</feature>